<organism evidence="2 3">
    <name type="scientific">Mycolicibacterium hodleri</name>
    <dbReference type="NCBI Taxonomy" id="49897"/>
    <lineage>
        <taxon>Bacteria</taxon>
        <taxon>Bacillati</taxon>
        <taxon>Actinomycetota</taxon>
        <taxon>Actinomycetes</taxon>
        <taxon>Mycobacteriales</taxon>
        <taxon>Mycobacteriaceae</taxon>
        <taxon>Mycolicibacterium</taxon>
    </lineage>
</organism>
<evidence type="ECO:0000313" key="3">
    <source>
        <dbReference type="Proteomes" id="UP000320095"/>
    </source>
</evidence>
<dbReference type="OrthoDB" id="5243722at2"/>
<dbReference type="EMBL" id="RCZG01000002">
    <property type="protein sequence ID" value="TPG35700.1"/>
    <property type="molecule type" value="Genomic_DNA"/>
</dbReference>
<dbReference type="Gene3D" id="3.40.960.10">
    <property type="entry name" value="VSR Endonuclease"/>
    <property type="match status" value="1"/>
</dbReference>
<dbReference type="RefSeq" id="WP_140689527.1">
    <property type="nucleotide sequence ID" value="NZ_RCZG01000002.1"/>
</dbReference>
<sequence>MSLALDDYLREHDGVITLDHARDAGMSNDAVNRVVRAGRWRRCTPGVFFAEDHRFTDAARVRVSVWSYGIEATASGLAAAWWLDMTKFAPEIVEVTVPRDRRLTHRAGTRLRRRDLASVDVVERRGLRITAPDLTIIEAASRPGGGARVMDSALQRRHSELPRLWRAQLRNKGRHGAPRSRRLLQAASNGARSEAERLFARLLDRAGFTGWKANYAVAGYDVDFAFVGPMVAVEIDGLAFHSDADDFHRDRKRQNAISLAGWQVLRFTWLDLTEYPERVIAQVRLAICGV</sequence>
<keyword evidence="3" id="KW-1185">Reference proteome</keyword>
<gene>
    <name evidence="2" type="ORF">EAH80_06410</name>
</gene>
<name>A0A502EGS3_9MYCO</name>
<feature type="domain" description="Restriction endonuclease type II-like" evidence="1">
    <location>
        <begin position="200"/>
        <end position="286"/>
    </location>
</feature>
<evidence type="ECO:0000259" key="1">
    <source>
        <dbReference type="Pfam" id="PF18741"/>
    </source>
</evidence>
<dbReference type="InterPro" id="IPR011335">
    <property type="entry name" value="Restrct_endonuc-II-like"/>
</dbReference>
<evidence type="ECO:0000313" key="2">
    <source>
        <dbReference type="EMBL" id="TPG35700.1"/>
    </source>
</evidence>
<dbReference type="Pfam" id="PF18741">
    <property type="entry name" value="MTES_1575"/>
    <property type="match status" value="1"/>
</dbReference>
<dbReference type="AlphaFoldDB" id="A0A502EGS3"/>
<dbReference type="InterPro" id="IPR049468">
    <property type="entry name" value="Restrct_endonuc-II-like_dom"/>
</dbReference>
<comment type="caution">
    <text evidence="2">The sequence shown here is derived from an EMBL/GenBank/DDBJ whole genome shotgun (WGS) entry which is preliminary data.</text>
</comment>
<reference evidence="2 3" key="1">
    <citation type="journal article" date="2019" name="Environ. Microbiol.">
        <title>Species interactions and distinct microbial communities in high Arctic permafrost affected cryosols are associated with the CH4 and CO2 gas fluxes.</title>
        <authorList>
            <person name="Altshuler I."/>
            <person name="Hamel J."/>
            <person name="Turney S."/>
            <person name="Magnuson E."/>
            <person name="Levesque R."/>
            <person name="Greer C."/>
            <person name="Whyte L.G."/>
        </authorList>
    </citation>
    <scope>NUCLEOTIDE SEQUENCE [LARGE SCALE GENOMIC DNA]</scope>
    <source>
        <strain evidence="2 3">S5.20</strain>
    </source>
</reference>
<dbReference type="SUPFAM" id="SSF52980">
    <property type="entry name" value="Restriction endonuclease-like"/>
    <property type="match status" value="1"/>
</dbReference>
<accession>A0A502EGS3</accession>
<proteinExistence type="predicted"/>
<protein>
    <submittedName>
        <fullName evidence="2">DUF559 domain-containing protein</fullName>
    </submittedName>
</protein>
<dbReference type="Proteomes" id="UP000320095">
    <property type="component" value="Unassembled WGS sequence"/>
</dbReference>